<comment type="similarity">
    <text evidence="2 10">Belongs to the GSP L family.</text>
</comment>
<evidence type="ECO:0000256" key="8">
    <source>
        <dbReference type="ARBA" id="ARBA00022989"/>
    </source>
</evidence>
<dbReference type="Proteomes" id="UP000308488">
    <property type="component" value="Unassembled WGS sequence"/>
</dbReference>
<keyword evidence="7 10" id="KW-0653">Protein transport</keyword>
<keyword evidence="9" id="KW-0472">Membrane</keyword>
<protein>
    <recommendedName>
        <fullName evidence="10">Type II secretion system protein L</fullName>
        <shortName evidence="10">T2SS protein L</shortName>
    </recommendedName>
</protein>
<keyword evidence="5" id="KW-0997">Cell inner membrane</keyword>
<dbReference type="NCBIfam" id="TIGR01709">
    <property type="entry name" value="typeII_sec_gspL"/>
    <property type="match status" value="1"/>
</dbReference>
<dbReference type="Gene3D" id="3.30.420.370">
    <property type="match status" value="1"/>
</dbReference>
<evidence type="ECO:0000256" key="1">
    <source>
        <dbReference type="ARBA" id="ARBA00004377"/>
    </source>
</evidence>
<reference evidence="13 14" key="1">
    <citation type="submission" date="2019-05" db="EMBL/GenBank/DDBJ databases">
        <title>Marinobacter panjinensis sp. nov., a moderately halophilic bacterium isolated from sea tidal flat environment.</title>
        <authorList>
            <person name="Yang W."/>
            <person name="An M."/>
            <person name="He W."/>
            <person name="Luo X."/>
            <person name="Zhu L."/>
            <person name="Chen G."/>
            <person name="Zhang Y."/>
            <person name="Wang Y."/>
        </authorList>
    </citation>
    <scope>NUCLEOTIDE SEQUENCE [LARGE SCALE GENOMIC DNA]</scope>
    <source>
        <strain evidence="13 14">PJ-16</strain>
    </source>
</reference>
<evidence type="ECO:0000259" key="12">
    <source>
        <dbReference type="Pfam" id="PF12693"/>
    </source>
</evidence>
<accession>A0A4U6R0W6</accession>
<evidence type="ECO:0000313" key="14">
    <source>
        <dbReference type="Proteomes" id="UP000308488"/>
    </source>
</evidence>
<dbReference type="Gene3D" id="3.30.420.380">
    <property type="match status" value="1"/>
</dbReference>
<dbReference type="GO" id="GO:0005886">
    <property type="term" value="C:plasma membrane"/>
    <property type="evidence" value="ECO:0007669"/>
    <property type="project" value="UniProtKB-SubCell"/>
</dbReference>
<keyword evidence="8" id="KW-1133">Transmembrane helix</keyword>
<evidence type="ECO:0000256" key="4">
    <source>
        <dbReference type="ARBA" id="ARBA00022475"/>
    </source>
</evidence>
<dbReference type="Pfam" id="PF05134">
    <property type="entry name" value="T2SSL"/>
    <property type="match status" value="1"/>
</dbReference>
<dbReference type="GO" id="GO:0015627">
    <property type="term" value="C:type II protein secretion system complex"/>
    <property type="evidence" value="ECO:0007669"/>
    <property type="project" value="InterPro"/>
</dbReference>
<dbReference type="InterPro" id="IPR007812">
    <property type="entry name" value="T2SS_protein-GspL"/>
</dbReference>
<feature type="domain" description="GspL periplasmic" evidence="12">
    <location>
        <begin position="277"/>
        <end position="435"/>
    </location>
</feature>
<dbReference type="AlphaFoldDB" id="A0A4U6R0W6"/>
<dbReference type="EMBL" id="SZYH01000001">
    <property type="protein sequence ID" value="TKV66921.1"/>
    <property type="molecule type" value="Genomic_DNA"/>
</dbReference>
<evidence type="ECO:0000256" key="2">
    <source>
        <dbReference type="ARBA" id="ARBA00005318"/>
    </source>
</evidence>
<evidence type="ECO:0000256" key="9">
    <source>
        <dbReference type="ARBA" id="ARBA00023136"/>
    </source>
</evidence>
<evidence type="ECO:0000259" key="11">
    <source>
        <dbReference type="Pfam" id="PF05134"/>
    </source>
</evidence>
<sequence length="438" mass="48393">MSYRLYVRPRPPYAAPDTTRDVTPGAQLFNWVLLDASGDAQARGTADPKEEIEQTLAQNDLENVLLVGLIPGEEALFCVADIPAKQTRFVYQALPYAVEEQIAQDIENVHLALGNRTEKGFRVAAVDHHRMAEWAAMFSGWEHLKLEAIYPDAGLLPITDGGWSICLDGETAMLASDRGEWLSVQARNLAMFAQTLARPPSDEVVPEVPVTVYGTQHEFEHQQADLAELKSSGRLTVKEQALELMPLELLAHAHHHHLCQPINLCQGEYGIRSRKSSALAPWKPLFAVASVWFVIQIGVEVGMGVYHQQKADQLQQEAMAIYRQAFPNDSRTDARNVRRVVEGQLRQMQSDGPDAGFITLMKYTGEQYSKIPDAGSVVFNSVNYSRNRGELAVDVRADSYNKLSTLRNGLTSQGLRAEIGSVVNESDGARGRLTVSGG</sequence>
<proteinExistence type="inferred from homology"/>
<keyword evidence="6" id="KW-0812">Transmembrane</keyword>
<dbReference type="InterPro" id="IPR025691">
    <property type="entry name" value="GspL_pp_dom"/>
</dbReference>
<comment type="caution">
    <text evidence="13">The sequence shown here is derived from an EMBL/GenBank/DDBJ whole genome shotgun (WGS) entry which is preliminary data.</text>
</comment>
<evidence type="ECO:0000256" key="6">
    <source>
        <dbReference type="ARBA" id="ARBA00022692"/>
    </source>
</evidence>
<comment type="function">
    <text evidence="10">Inner membrane component of the type II secretion system required for the energy-dependent secretion of extracellular factors such as proteases and toxins from the periplasm.</text>
</comment>
<evidence type="ECO:0000313" key="13">
    <source>
        <dbReference type="EMBL" id="TKV66921.1"/>
    </source>
</evidence>
<dbReference type="SUPFAM" id="SSF53067">
    <property type="entry name" value="Actin-like ATPase domain"/>
    <property type="match status" value="1"/>
</dbReference>
<evidence type="ECO:0000256" key="3">
    <source>
        <dbReference type="ARBA" id="ARBA00022448"/>
    </source>
</evidence>
<dbReference type="CDD" id="cd24017">
    <property type="entry name" value="ASKHA_T2SSL_N"/>
    <property type="match status" value="1"/>
</dbReference>
<evidence type="ECO:0000256" key="7">
    <source>
        <dbReference type="ARBA" id="ARBA00022927"/>
    </source>
</evidence>
<organism evidence="13 14">
    <name type="scientific">Marinobacter panjinensis</name>
    <dbReference type="NCBI Taxonomy" id="2576384"/>
    <lineage>
        <taxon>Bacteria</taxon>
        <taxon>Pseudomonadati</taxon>
        <taxon>Pseudomonadota</taxon>
        <taxon>Gammaproteobacteria</taxon>
        <taxon>Pseudomonadales</taxon>
        <taxon>Marinobacteraceae</taxon>
        <taxon>Marinobacter</taxon>
    </lineage>
</organism>
<dbReference type="Gene3D" id="3.30.1360.100">
    <property type="entry name" value="General secretion pathway protein M, EpsM"/>
    <property type="match status" value="1"/>
</dbReference>
<keyword evidence="3 10" id="KW-0813">Transport</keyword>
<dbReference type="GO" id="GO:0015628">
    <property type="term" value="P:protein secretion by the type II secretion system"/>
    <property type="evidence" value="ECO:0007669"/>
    <property type="project" value="InterPro"/>
</dbReference>
<keyword evidence="4" id="KW-1003">Cell membrane</keyword>
<dbReference type="PIRSF" id="PIRSF015761">
    <property type="entry name" value="Protein_L"/>
    <property type="match status" value="1"/>
</dbReference>
<evidence type="ECO:0000256" key="5">
    <source>
        <dbReference type="ARBA" id="ARBA00022519"/>
    </source>
</evidence>
<dbReference type="InterPro" id="IPR024230">
    <property type="entry name" value="GspL_cyto_dom"/>
</dbReference>
<keyword evidence="14" id="KW-1185">Reference proteome</keyword>
<name>A0A4U6R0W6_9GAMM</name>
<dbReference type="Pfam" id="PF12693">
    <property type="entry name" value="GspL_C"/>
    <property type="match status" value="1"/>
</dbReference>
<feature type="domain" description="GspL cytoplasmic actin-ATPase-like" evidence="11">
    <location>
        <begin position="51"/>
        <end position="269"/>
    </location>
</feature>
<dbReference type="OrthoDB" id="7011844at2"/>
<dbReference type="InterPro" id="IPR043129">
    <property type="entry name" value="ATPase_NBD"/>
</dbReference>
<evidence type="ECO:0000256" key="10">
    <source>
        <dbReference type="PIRNR" id="PIRNR015761"/>
    </source>
</evidence>
<comment type="subcellular location">
    <subcellularLocation>
        <location evidence="1">Cell inner membrane</location>
        <topology evidence="1">Single-pass membrane protein</topology>
    </subcellularLocation>
</comment>
<dbReference type="RefSeq" id="WP_137434343.1">
    <property type="nucleotide sequence ID" value="NZ_JANRHC010000004.1"/>
</dbReference>
<dbReference type="GO" id="GO:0009276">
    <property type="term" value="C:Gram-negative-bacterium-type cell wall"/>
    <property type="evidence" value="ECO:0007669"/>
    <property type="project" value="InterPro"/>
</dbReference>
<gene>
    <name evidence="13" type="ORF">FDP08_01870</name>
</gene>